<dbReference type="InterPro" id="IPR049174">
    <property type="entry name" value="Beta-AFase-like"/>
</dbReference>
<dbReference type="Proteomes" id="UP000230000">
    <property type="component" value="Unassembled WGS sequence"/>
</dbReference>
<proteinExistence type="predicted"/>
<feature type="domain" description="Non-reducing end beta-L-arabinofuranosidase-like GH127 C-terminal" evidence="3">
    <location>
        <begin position="557"/>
        <end position="662"/>
    </location>
</feature>
<dbReference type="InterPro" id="IPR012878">
    <property type="entry name" value="Beta-AFase-like_GH127_cat"/>
</dbReference>
<dbReference type="GO" id="GO:0005975">
    <property type="term" value="P:carbohydrate metabolic process"/>
    <property type="evidence" value="ECO:0007669"/>
    <property type="project" value="InterPro"/>
</dbReference>
<dbReference type="InterPro" id="IPR008928">
    <property type="entry name" value="6-hairpin_glycosidase_sf"/>
</dbReference>
<evidence type="ECO:0008006" key="6">
    <source>
        <dbReference type="Google" id="ProtNLM"/>
    </source>
</evidence>
<reference evidence="4 5" key="1">
    <citation type="submission" date="2017-11" db="EMBL/GenBank/DDBJ databases">
        <title>Genomic Encyclopedia of Archaeal and Bacterial Type Strains, Phase II (KMG-II): From Individual Species to Whole Genera.</title>
        <authorList>
            <person name="Goeker M."/>
        </authorList>
    </citation>
    <scope>NUCLEOTIDE SEQUENCE [LARGE SCALE GENOMIC DNA]</scope>
    <source>
        <strain evidence="4 5">DSM 27268</strain>
    </source>
</reference>
<evidence type="ECO:0000259" key="1">
    <source>
        <dbReference type="Pfam" id="PF07944"/>
    </source>
</evidence>
<dbReference type="PANTHER" id="PTHR43465">
    <property type="entry name" value="DUF1680 DOMAIN PROTEIN (AFU_ORTHOLOGUE AFUA_1G08910)"/>
    <property type="match status" value="1"/>
</dbReference>
<dbReference type="EMBL" id="PGFG01000001">
    <property type="protein sequence ID" value="PJJ75226.1"/>
    <property type="molecule type" value="Genomic_DNA"/>
</dbReference>
<evidence type="ECO:0000259" key="3">
    <source>
        <dbReference type="Pfam" id="PF20737"/>
    </source>
</evidence>
<dbReference type="InterPro" id="IPR008979">
    <property type="entry name" value="Galactose-bd-like_sf"/>
</dbReference>
<dbReference type="Pfam" id="PF20736">
    <property type="entry name" value="Glyco_hydro127M"/>
    <property type="match status" value="1"/>
</dbReference>
<organism evidence="4 5">
    <name type="scientific">Thermoflavifilum aggregans</name>
    <dbReference type="NCBI Taxonomy" id="454188"/>
    <lineage>
        <taxon>Bacteria</taxon>
        <taxon>Pseudomonadati</taxon>
        <taxon>Bacteroidota</taxon>
        <taxon>Chitinophagia</taxon>
        <taxon>Chitinophagales</taxon>
        <taxon>Chitinophagaceae</taxon>
        <taxon>Thermoflavifilum</taxon>
    </lineage>
</organism>
<dbReference type="AlphaFoldDB" id="A0A2M9CTI3"/>
<dbReference type="InterPro" id="IPR049049">
    <property type="entry name" value="Beta-AFase-like_GH127_C"/>
</dbReference>
<protein>
    <recommendedName>
        <fullName evidence="6">F5/8 type C domain-containing protein</fullName>
    </recommendedName>
</protein>
<feature type="domain" description="Non-reducing end beta-L-arabinofuranosidase-like GH127 catalytic" evidence="1">
    <location>
        <begin position="50"/>
        <end position="432"/>
    </location>
</feature>
<dbReference type="Pfam" id="PF07944">
    <property type="entry name" value="Beta-AFase-like_GH127_cat"/>
    <property type="match status" value="1"/>
</dbReference>
<evidence type="ECO:0000313" key="5">
    <source>
        <dbReference type="Proteomes" id="UP000230000"/>
    </source>
</evidence>
<dbReference type="OrthoDB" id="9757939at2"/>
<evidence type="ECO:0000259" key="2">
    <source>
        <dbReference type="Pfam" id="PF20736"/>
    </source>
</evidence>
<gene>
    <name evidence="4" type="ORF">BXY57_0798</name>
</gene>
<feature type="domain" description="Non-reducing end beta-L-arabinofuranosidase-like GH127 middle" evidence="2">
    <location>
        <begin position="443"/>
        <end position="555"/>
    </location>
</feature>
<sequence length="816" mass="92497">MKHAFVCGIVFLLTSFCPEHHLHQAKNIISSFHQPPLRHDYPIHPVPFADVRLTDHFWKPRIDRMYTVTLPHELDELRITGRDRNFQLAALALETHVDTAHFCTEYPFDDTDLYKVIEGISYALMLHPDPLLKKRMDSLIDLIAAAQEPDGYLYTARTINPLHPHPWSGLQRWEKEEDLSHELYNSGHLFQAAAANYIATGDKKLLDVAVKNANLLCNTFGWGKLEKYPGHPEVELGLVSLYRVTGDVRYLQLAKFFLDVRGPGGSTYEQAQQKVVDQRKAVGHAVRAGYLYSAMADVSAFTGDTAYVHADRYIWNDIVSTQLYVTGGVGATSNGEAFGQPYELPNLTAYNETCASIANVYFNERMFLTTGNAAYYDVLERTLYNALLSGLSLHGDEFFYPNPLASMGQYARSPWFGCSCCPTNLARFIPVVSGYFYATSGNQIYVNLYGANQAAIHLPKQIVHLNEQTDYPWSGTIRIDIQPEQTGAFTLKLRIPGWARNKPIPSDLYRFVNTSSAPYTIQLNGQTIHPDLENGYAVITRTWKKGDQIVLHFPMDVRVIEANLQVKADVGRIALQRGPLVYCLEWPDNADHHVLNLIVDPHQHFTTLFKPDLLDGVQVIQGQALSARRTLEGKIQTMPVHFTAIPYYAWANRGPGEMTVWMAASEKSVQPLPAPTLAYASTIRASRPSRSLIALHDQQLPDSSNDHSVMYFHWWPEKDTTVWVEYDFKQPATISSSGVYWYDDHFTGGGCSVPDSWQLLYQKDGQWIPVENITSYTTDKDRMNVVKFKPVYTSALRMMIRLNKNYSTGIYEWEVK</sequence>
<dbReference type="SUPFAM" id="SSF48208">
    <property type="entry name" value="Six-hairpin glycosidases"/>
    <property type="match status" value="1"/>
</dbReference>
<dbReference type="PANTHER" id="PTHR43465:SF2">
    <property type="entry name" value="DUF1680 DOMAIN PROTEIN (AFU_ORTHOLOGUE AFUA_1G08910)"/>
    <property type="match status" value="1"/>
</dbReference>
<dbReference type="RefSeq" id="WP_100313870.1">
    <property type="nucleotide sequence ID" value="NZ_PGFG01000001.1"/>
</dbReference>
<evidence type="ECO:0000313" key="4">
    <source>
        <dbReference type="EMBL" id="PJJ75226.1"/>
    </source>
</evidence>
<dbReference type="Pfam" id="PF20737">
    <property type="entry name" value="Glyco_hydro127C"/>
    <property type="match status" value="1"/>
</dbReference>
<comment type="caution">
    <text evidence="4">The sequence shown here is derived from an EMBL/GenBank/DDBJ whole genome shotgun (WGS) entry which is preliminary data.</text>
</comment>
<dbReference type="SUPFAM" id="SSF49785">
    <property type="entry name" value="Galactose-binding domain-like"/>
    <property type="match status" value="1"/>
</dbReference>
<accession>A0A2M9CTI3</accession>
<keyword evidence="5" id="KW-1185">Reference proteome</keyword>
<dbReference type="Gene3D" id="2.60.120.260">
    <property type="entry name" value="Galactose-binding domain-like"/>
    <property type="match status" value="1"/>
</dbReference>
<name>A0A2M9CTI3_9BACT</name>
<dbReference type="InterPro" id="IPR049046">
    <property type="entry name" value="Beta-AFase-like_GH127_middle"/>
</dbReference>